<reference evidence="2" key="2">
    <citation type="submission" date="2023-05" db="EMBL/GenBank/DDBJ databases">
        <authorList>
            <consortium name="Lawrence Berkeley National Laboratory"/>
            <person name="Steindorff A."/>
            <person name="Hensen N."/>
            <person name="Bonometti L."/>
            <person name="Westerberg I."/>
            <person name="Brannstrom I.O."/>
            <person name="Guillou S."/>
            <person name="Cros-Aarteil S."/>
            <person name="Calhoun S."/>
            <person name="Haridas S."/>
            <person name="Kuo A."/>
            <person name="Mondo S."/>
            <person name="Pangilinan J."/>
            <person name="Riley R."/>
            <person name="Labutti K."/>
            <person name="Andreopoulos B."/>
            <person name="Lipzen A."/>
            <person name="Chen C."/>
            <person name="Yanf M."/>
            <person name="Daum C."/>
            <person name="Ng V."/>
            <person name="Clum A."/>
            <person name="Ohm R."/>
            <person name="Martin F."/>
            <person name="Silar P."/>
            <person name="Natvig D."/>
            <person name="Lalanne C."/>
            <person name="Gautier V."/>
            <person name="Ament-Velasquez S.L."/>
            <person name="Kruys A."/>
            <person name="Hutchinson M.I."/>
            <person name="Powell A.J."/>
            <person name="Barry K."/>
            <person name="Miller A.N."/>
            <person name="Grigoriev I.V."/>
            <person name="Debuchy R."/>
            <person name="Gladieux P."/>
            <person name="Thoren M.H."/>
            <person name="Johannesson H."/>
        </authorList>
    </citation>
    <scope>NUCLEOTIDE SEQUENCE</scope>
    <source>
        <strain evidence="2">PSN309</strain>
    </source>
</reference>
<dbReference type="AlphaFoldDB" id="A0AAN7ACH9"/>
<evidence type="ECO:0000256" key="1">
    <source>
        <dbReference type="SAM" id="MobiDB-lite"/>
    </source>
</evidence>
<organism evidence="2 3">
    <name type="scientific">Podospora australis</name>
    <dbReference type="NCBI Taxonomy" id="1536484"/>
    <lineage>
        <taxon>Eukaryota</taxon>
        <taxon>Fungi</taxon>
        <taxon>Dikarya</taxon>
        <taxon>Ascomycota</taxon>
        <taxon>Pezizomycotina</taxon>
        <taxon>Sordariomycetes</taxon>
        <taxon>Sordariomycetidae</taxon>
        <taxon>Sordariales</taxon>
        <taxon>Podosporaceae</taxon>
        <taxon>Podospora</taxon>
    </lineage>
</organism>
<evidence type="ECO:0000313" key="3">
    <source>
        <dbReference type="Proteomes" id="UP001302126"/>
    </source>
</evidence>
<feature type="region of interest" description="Disordered" evidence="1">
    <location>
        <begin position="149"/>
        <end position="177"/>
    </location>
</feature>
<dbReference type="EMBL" id="MU864539">
    <property type="protein sequence ID" value="KAK4183576.1"/>
    <property type="molecule type" value="Genomic_DNA"/>
</dbReference>
<protein>
    <submittedName>
        <fullName evidence="2">Uncharacterized protein</fullName>
    </submittedName>
</protein>
<feature type="compositionally biased region" description="Basic and acidic residues" evidence="1">
    <location>
        <begin position="62"/>
        <end position="72"/>
    </location>
</feature>
<reference evidence="2" key="1">
    <citation type="journal article" date="2023" name="Mol. Phylogenet. Evol.">
        <title>Genome-scale phylogeny and comparative genomics of the fungal order Sordariales.</title>
        <authorList>
            <person name="Hensen N."/>
            <person name="Bonometti L."/>
            <person name="Westerberg I."/>
            <person name="Brannstrom I.O."/>
            <person name="Guillou S."/>
            <person name="Cros-Aarteil S."/>
            <person name="Calhoun S."/>
            <person name="Haridas S."/>
            <person name="Kuo A."/>
            <person name="Mondo S."/>
            <person name="Pangilinan J."/>
            <person name="Riley R."/>
            <person name="LaButti K."/>
            <person name="Andreopoulos B."/>
            <person name="Lipzen A."/>
            <person name="Chen C."/>
            <person name="Yan M."/>
            <person name="Daum C."/>
            <person name="Ng V."/>
            <person name="Clum A."/>
            <person name="Steindorff A."/>
            <person name="Ohm R.A."/>
            <person name="Martin F."/>
            <person name="Silar P."/>
            <person name="Natvig D.O."/>
            <person name="Lalanne C."/>
            <person name="Gautier V."/>
            <person name="Ament-Velasquez S.L."/>
            <person name="Kruys A."/>
            <person name="Hutchinson M.I."/>
            <person name="Powell A.J."/>
            <person name="Barry K."/>
            <person name="Miller A.N."/>
            <person name="Grigoriev I.V."/>
            <person name="Debuchy R."/>
            <person name="Gladieux P."/>
            <person name="Hiltunen Thoren M."/>
            <person name="Johannesson H."/>
        </authorList>
    </citation>
    <scope>NUCLEOTIDE SEQUENCE</scope>
    <source>
        <strain evidence="2">PSN309</strain>
    </source>
</reference>
<gene>
    <name evidence="2" type="ORF">QBC35DRAFT_96837</name>
</gene>
<sequence length="209" mass="23126">MHNRGTDPWDPNCSSSGFSLAAVSLYRGDTRTTRNVPQRAISRRKLLQAVPVRVSGVCAGEGTKEGRSREGDGSTESNMGWKSLNATASERQSMGAAGSDCDSATFSISFLPLPVQFSPVLSCLSHLAQFFPPSHQDQQQKHQVETRIPFPNPQLSGTRAAEHAQSIPTRITTDREDVQSTNIHYTQYEGDLYEERGTWIGLRRVDDMR</sequence>
<name>A0AAN7ACH9_9PEZI</name>
<comment type="caution">
    <text evidence="2">The sequence shown here is derived from an EMBL/GenBank/DDBJ whole genome shotgun (WGS) entry which is preliminary data.</text>
</comment>
<evidence type="ECO:0000313" key="2">
    <source>
        <dbReference type="EMBL" id="KAK4183576.1"/>
    </source>
</evidence>
<keyword evidence="3" id="KW-1185">Reference proteome</keyword>
<dbReference type="Proteomes" id="UP001302126">
    <property type="component" value="Unassembled WGS sequence"/>
</dbReference>
<proteinExistence type="predicted"/>
<accession>A0AAN7ACH9</accession>
<feature type="region of interest" description="Disordered" evidence="1">
    <location>
        <begin position="58"/>
        <end position="80"/>
    </location>
</feature>